<organism evidence="1 2">
    <name type="scientific">Aeromonas bestiarum</name>
    <dbReference type="NCBI Taxonomy" id="105751"/>
    <lineage>
        <taxon>Bacteria</taxon>
        <taxon>Pseudomonadati</taxon>
        <taxon>Pseudomonadota</taxon>
        <taxon>Gammaproteobacteria</taxon>
        <taxon>Aeromonadales</taxon>
        <taxon>Aeromonadaceae</taxon>
        <taxon>Aeromonas</taxon>
    </lineage>
</organism>
<comment type="caution">
    <text evidence="1">The sequence shown here is derived from an EMBL/GenBank/DDBJ whole genome shotgun (WGS) entry which is preliminary data.</text>
</comment>
<proteinExistence type="predicted"/>
<sequence>MPETVEKMHVLVAEQERFIKELMAKDQASSDDVNRISFHIGFLFGVSAALSRVDVAGMTVSDKEKIIASIEYATGSIKKEAEEALEWHKRGAMQTAESLCH</sequence>
<protein>
    <recommendedName>
        <fullName evidence="3">Phage protein</fullName>
    </recommendedName>
</protein>
<dbReference type="Proteomes" id="UP001168107">
    <property type="component" value="Unassembled WGS sequence"/>
</dbReference>
<name>A0ABT7Q1H4_9GAMM</name>
<evidence type="ECO:0000313" key="1">
    <source>
        <dbReference type="EMBL" id="MDM5073188.1"/>
    </source>
</evidence>
<dbReference type="EMBL" id="JAOPLL010000008">
    <property type="protein sequence ID" value="MDM5073188.1"/>
    <property type="molecule type" value="Genomic_DNA"/>
</dbReference>
<accession>A0ABT7Q1H4</accession>
<keyword evidence="2" id="KW-1185">Reference proteome</keyword>
<gene>
    <name evidence="1" type="ORF">OB935_15265</name>
</gene>
<evidence type="ECO:0000313" key="2">
    <source>
        <dbReference type="Proteomes" id="UP001168107"/>
    </source>
</evidence>
<evidence type="ECO:0008006" key="3">
    <source>
        <dbReference type="Google" id="ProtNLM"/>
    </source>
</evidence>
<dbReference type="RefSeq" id="WP_290019168.1">
    <property type="nucleotide sequence ID" value="NZ_JAOPLL010000008.1"/>
</dbReference>
<reference evidence="1" key="1">
    <citation type="submission" date="2024-05" db="EMBL/GenBank/DDBJ databases">
        <title>WGS of Aeromonas isolates.</title>
        <authorList>
            <person name="Lee H."/>
        </authorList>
    </citation>
    <scope>NUCLEOTIDE SEQUENCE</scope>
    <source>
        <strain evidence="1">SU58-3</strain>
    </source>
</reference>